<reference evidence="2 3" key="1">
    <citation type="submission" date="2021-06" db="EMBL/GenBank/DDBJ databases">
        <authorList>
            <person name="Palmer J.M."/>
        </authorList>
    </citation>
    <scope>NUCLEOTIDE SEQUENCE [LARGE SCALE GENOMIC DNA]</scope>
    <source>
        <strain evidence="2 3">XC_2019</strain>
        <tissue evidence="2">Muscle</tissue>
    </source>
</reference>
<evidence type="ECO:0000313" key="2">
    <source>
        <dbReference type="EMBL" id="MEQ2192535.1"/>
    </source>
</evidence>
<comment type="caution">
    <text evidence="2">The sequence shown here is derived from an EMBL/GenBank/DDBJ whole genome shotgun (WGS) entry which is preliminary data.</text>
</comment>
<feature type="transmembrane region" description="Helical" evidence="1">
    <location>
        <begin position="20"/>
        <end position="44"/>
    </location>
</feature>
<keyword evidence="1" id="KW-0472">Membrane</keyword>
<keyword evidence="3" id="KW-1185">Reference proteome</keyword>
<dbReference type="EMBL" id="JAHRIN010002750">
    <property type="protein sequence ID" value="MEQ2192535.1"/>
    <property type="molecule type" value="Genomic_DNA"/>
</dbReference>
<dbReference type="Proteomes" id="UP001434883">
    <property type="component" value="Unassembled WGS sequence"/>
</dbReference>
<protein>
    <submittedName>
        <fullName evidence="2">Uncharacterized protein</fullName>
    </submittedName>
</protein>
<evidence type="ECO:0000256" key="1">
    <source>
        <dbReference type="SAM" id="Phobius"/>
    </source>
</evidence>
<keyword evidence="1" id="KW-0812">Transmembrane</keyword>
<name>A0ABV0Q9Q6_9TELE</name>
<gene>
    <name evidence="2" type="ORF">XENOCAPTIV_013169</name>
</gene>
<keyword evidence="1" id="KW-1133">Transmembrane helix</keyword>
<organism evidence="2 3">
    <name type="scientific">Xenoophorus captivus</name>
    <dbReference type="NCBI Taxonomy" id="1517983"/>
    <lineage>
        <taxon>Eukaryota</taxon>
        <taxon>Metazoa</taxon>
        <taxon>Chordata</taxon>
        <taxon>Craniata</taxon>
        <taxon>Vertebrata</taxon>
        <taxon>Euteleostomi</taxon>
        <taxon>Actinopterygii</taxon>
        <taxon>Neopterygii</taxon>
        <taxon>Teleostei</taxon>
        <taxon>Neoteleostei</taxon>
        <taxon>Acanthomorphata</taxon>
        <taxon>Ovalentaria</taxon>
        <taxon>Atherinomorphae</taxon>
        <taxon>Cyprinodontiformes</taxon>
        <taxon>Goodeidae</taxon>
        <taxon>Xenoophorus</taxon>
    </lineage>
</organism>
<proteinExistence type="predicted"/>
<sequence>MAPLPAAQFKTCGTSTDKLFFHTVSSPALALIPLLSLFFLIVFFSDSFNASVLSVHSHASVLNLALNREHARCQTSFSFICLTLNSPLANNSTQLYSISDSM</sequence>
<accession>A0ABV0Q9Q6</accession>
<evidence type="ECO:0000313" key="3">
    <source>
        <dbReference type="Proteomes" id="UP001434883"/>
    </source>
</evidence>